<feature type="region of interest" description="Disordered" evidence="2">
    <location>
        <begin position="1"/>
        <end position="25"/>
    </location>
</feature>
<dbReference type="RefSeq" id="XP_009771477.1">
    <property type="nucleotide sequence ID" value="XM_009773175.1"/>
</dbReference>
<evidence type="ECO:0000259" key="3">
    <source>
        <dbReference type="PROSITE" id="PS50158"/>
    </source>
</evidence>
<organism evidence="4 5">
    <name type="scientific">Nicotiana sylvestris</name>
    <name type="common">Wood tobacco</name>
    <name type="synonym">South American tobacco</name>
    <dbReference type="NCBI Taxonomy" id="4096"/>
    <lineage>
        <taxon>Eukaryota</taxon>
        <taxon>Viridiplantae</taxon>
        <taxon>Streptophyta</taxon>
        <taxon>Embryophyta</taxon>
        <taxon>Tracheophyta</taxon>
        <taxon>Spermatophyta</taxon>
        <taxon>Magnoliopsida</taxon>
        <taxon>eudicotyledons</taxon>
        <taxon>Gunneridae</taxon>
        <taxon>Pentapetalae</taxon>
        <taxon>asterids</taxon>
        <taxon>lamiids</taxon>
        <taxon>Solanales</taxon>
        <taxon>Solanaceae</taxon>
        <taxon>Nicotianoideae</taxon>
        <taxon>Nicotianeae</taxon>
        <taxon>Nicotiana</taxon>
    </lineage>
</organism>
<evidence type="ECO:0000313" key="5">
    <source>
        <dbReference type="RefSeq" id="XP_009771477.1"/>
    </source>
</evidence>
<feature type="domain" description="CCHC-type" evidence="3">
    <location>
        <begin position="166"/>
        <end position="181"/>
    </location>
</feature>
<evidence type="ECO:0000256" key="1">
    <source>
        <dbReference type="PROSITE-ProRule" id="PRU00047"/>
    </source>
</evidence>
<dbReference type="Proteomes" id="UP000189701">
    <property type="component" value="Unplaced"/>
</dbReference>
<dbReference type="GO" id="GO:0003676">
    <property type="term" value="F:nucleic acid binding"/>
    <property type="evidence" value="ECO:0007669"/>
    <property type="project" value="InterPro"/>
</dbReference>
<accession>A0A1U7VUC7</accession>
<keyword evidence="1" id="KW-0863">Zinc-finger</keyword>
<dbReference type="SMART" id="SM00343">
    <property type="entry name" value="ZnF_C2HC"/>
    <property type="match status" value="1"/>
</dbReference>
<reference evidence="4" key="1">
    <citation type="journal article" date="2013" name="Genome Biol.">
        <title>Reference genomes and transcriptomes of Nicotiana sylvestris and Nicotiana tomentosiformis.</title>
        <authorList>
            <person name="Sierro N."/>
            <person name="Battey J.N."/>
            <person name="Ouadi S."/>
            <person name="Bovet L."/>
            <person name="Goepfert S."/>
            <person name="Bakaher N."/>
            <person name="Peitsch M.C."/>
            <person name="Ivanov N.V."/>
        </authorList>
    </citation>
    <scope>NUCLEOTIDE SEQUENCE [LARGE SCALE GENOMIC DNA]</scope>
</reference>
<dbReference type="Gene3D" id="4.10.60.10">
    <property type="entry name" value="Zinc finger, CCHC-type"/>
    <property type="match status" value="1"/>
</dbReference>
<sequence>MTLVATQQQARASASAGPSEGSGSSRVQEFIALNPPEFTRPDQREDPQDFINQLHRIFRIMHATEKEGYAPSLVATMWDKIHRSIAGLALELTEACATAALQDSMDISQIQGYKYDRHTQSGPGESFQASGLQRQQGLGQTWSILPWCAICGRGHFGQFRAGSDACYTCGCPGHMTRDCPNRDSRGMAQPANSTIGSAMSVHPSGRESQSLAGRGRGRGRGSSSGGNQNRIYALAGR</sequence>
<feature type="region of interest" description="Disordered" evidence="2">
    <location>
        <begin position="181"/>
        <end position="237"/>
    </location>
</feature>
<dbReference type="InterPro" id="IPR001878">
    <property type="entry name" value="Znf_CCHC"/>
</dbReference>
<evidence type="ECO:0000313" key="4">
    <source>
        <dbReference type="Proteomes" id="UP000189701"/>
    </source>
</evidence>
<dbReference type="OrthoDB" id="1747507at2759"/>
<evidence type="ECO:0000256" key="2">
    <source>
        <dbReference type="SAM" id="MobiDB-lite"/>
    </source>
</evidence>
<name>A0A1U7VUC7_NICSY</name>
<proteinExistence type="predicted"/>
<keyword evidence="4" id="KW-1185">Reference proteome</keyword>
<reference evidence="5" key="2">
    <citation type="submission" date="2025-08" db="UniProtKB">
        <authorList>
            <consortium name="RefSeq"/>
        </authorList>
    </citation>
    <scope>IDENTIFICATION</scope>
    <source>
        <tissue evidence="5">Leaf</tissue>
    </source>
</reference>
<keyword evidence="1" id="KW-0479">Metal-binding</keyword>
<dbReference type="AlphaFoldDB" id="A0A1U7VUC7"/>
<dbReference type="PROSITE" id="PS50158">
    <property type="entry name" value="ZF_CCHC"/>
    <property type="match status" value="1"/>
</dbReference>
<dbReference type="GO" id="GO:0008270">
    <property type="term" value="F:zinc ion binding"/>
    <property type="evidence" value="ECO:0007669"/>
    <property type="project" value="UniProtKB-KW"/>
</dbReference>
<keyword evidence="1" id="KW-0862">Zinc</keyword>
<protein>
    <submittedName>
        <fullName evidence="5">Uncharacterized protein LOC104222000</fullName>
    </submittedName>
</protein>
<gene>
    <name evidence="5" type="primary">LOC104222000</name>
</gene>